<comment type="caution">
    <text evidence="1">The sequence shown here is derived from an EMBL/GenBank/DDBJ whole genome shotgun (WGS) entry which is preliminary data.</text>
</comment>
<organism evidence="1 3">
    <name type="scientific">Aspergillus hiratsukae</name>
    <dbReference type="NCBI Taxonomy" id="1194566"/>
    <lineage>
        <taxon>Eukaryota</taxon>
        <taxon>Fungi</taxon>
        <taxon>Dikarya</taxon>
        <taxon>Ascomycota</taxon>
        <taxon>Pezizomycotina</taxon>
        <taxon>Eurotiomycetes</taxon>
        <taxon>Eurotiomycetidae</taxon>
        <taxon>Eurotiales</taxon>
        <taxon>Aspergillaceae</taxon>
        <taxon>Aspergillus</taxon>
        <taxon>Aspergillus subgen. Fumigati</taxon>
    </lineage>
</organism>
<evidence type="ECO:0000313" key="3">
    <source>
        <dbReference type="Proteomes" id="UP000630445"/>
    </source>
</evidence>
<dbReference type="EMBL" id="JACBAF010002281">
    <property type="protein sequence ID" value="KAF7159031.1"/>
    <property type="molecule type" value="Genomic_DNA"/>
</dbReference>
<accession>A0A8H6UB73</accession>
<dbReference type="Proteomes" id="UP000662466">
    <property type="component" value="Unassembled WGS sequence"/>
</dbReference>
<name>A0A8H6UB73_9EURO</name>
<evidence type="ECO:0000313" key="2">
    <source>
        <dbReference type="EMBL" id="KAF7159031.1"/>
    </source>
</evidence>
<reference evidence="1" key="1">
    <citation type="submission" date="2020-06" db="EMBL/GenBank/DDBJ databases">
        <title>Draft genome sequences of strains closely related to Aspergillus parafelis and Aspergillus hiratsukae.</title>
        <authorList>
            <person name="Dos Santos R.A.C."/>
            <person name="Rivero-Menendez O."/>
            <person name="Steenwyk J.L."/>
            <person name="Mead M.E."/>
            <person name="Goldman G.H."/>
            <person name="Alastruey-Izquierdo A."/>
            <person name="Rokas A."/>
        </authorList>
    </citation>
    <scope>NUCLEOTIDE SEQUENCE</scope>
    <source>
        <strain evidence="1">CNM-CM5793</strain>
        <strain evidence="2">CNM-CM6106</strain>
    </source>
</reference>
<proteinExistence type="predicted"/>
<sequence>MSSQNYIAAAASLREAAKIPPSPLKVKCHPLEPQVTENVNRFFLEHWPFNTEEQRKKFCAMKCGQVICYCFPEALDDRIEIVARFIALAFFMVDGKAMESTFEDDDLHHPSYVSLVKNANTI</sequence>
<gene>
    <name evidence="1" type="ORF">CNMCM5793_007723</name>
    <name evidence="2" type="ORF">CNMCM6106_006124</name>
</gene>
<dbReference type="OrthoDB" id="3004402at2759"/>
<dbReference type="SUPFAM" id="SSF48576">
    <property type="entry name" value="Terpenoid synthases"/>
    <property type="match status" value="1"/>
</dbReference>
<evidence type="ECO:0000313" key="1">
    <source>
        <dbReference type="EMBL" id="KAF7114145.1"/>
    </source>
</evidence>
<dbReference type="AlphaFoldDB" id="A0A8H6UB73"/>
<dbReference type="InterPro" id="IPR008949">
    <property type="entry name" value="Isoprenoid_synthase_dom_sf"/>
</dbReference>
<keyword evidence="3" id="KW-1185">Reference proteome</keyword>
<dbReference type="Proteomes" id="UP000630445">
    <property type="component" value="Unassembled WGS sequence"/>
</dbReference>
<dbReference type="EMBL" id="JACBAD010002126">
    <property type="protein sequence ID" value="KAF7114145.1"/>
    <property type="molecule type" value="Genomic_DNA"/>
</dbReference>
<protein>
    <submittedName>
        <fullName evidence="1">Uncharacterized protein</fullName>
    </submittedName>
</protein>
<dbReference type="Gene3D" id="1.10.600.10">
    <property type="entry name" value="Farnesyl Diphosphate Synthase"/>
    <property type="match status" value="1"/>
</dbReference>